<dbReference type="EMBL" id="BMMF01000012">
    <property type="protein sequence ID" value="GGK46852.1"/>
    <property type="molecule type" value="Genomic_DNA"/>
</dbReference>
<organism evidence="4 5">
    <name type="scientific">Salinarimonas ramus</name>
    <dbReference type="NCBI Taxonomy" id="690164"/>
    <lineage>
        <taxon>Bacteria</taxon>
        <taxon>Pseudomonadati</taxon>
        <taxon>Pseudomonadota</taxon>
        <taxon>Alphaproteobacteria</taxon>
        <taxon>Hyphomicrobiales</taxon>
        <taxon>Salinarimonadaceae</taxon>
        <taxon>Salinarimonas</taxon>
    </lineage>
</organism>
<dbReference type="InterPro" id="IPR036291">
    <property type="entry name" value="NAD(P)-bd_dom_sf"/>
</dbReference>
<name>A0A917QEP0_9HYPH</name>
<feature type="domain" description="NAD-dependent epimerase/dehydratase" evidence="3">
    <location>
        <begin position="8"/>
        <end position="232"/>
    </location>
</feature>
<keyword evidence="5" id="KW-1185">Reference proteome</keyword>
<dbReference type="Gene3D" id="3.90.25.10">
    <property type="entry name" value="UDP-galactose 4-epimerase, domain 1"/>
    <property type="match status" value="1"/>
</dbReference>
<evidence type="ECO:0000256" key="2">
    <source>
        <dbReference type="ARBA" id="ARBA00007637"/>
    </source>
</evidence>
<dbReference type="AlphaFoldDB" id="A0A917QEP0"/>
<evidence type="ECO:0000313" key="4">
    <source>
        <dbReference type="EMBL" id="GGK46852.1"/>
    </source>
</evidence>
<gene>
    <name evidence="4" type="ORF">GCM10011322_37450</name>
</gene>
<dbReference type="Gene3D" id="3.40.50.720">
    <property type="entry name" value="NAD(P)-binding Rossmann-like Domain"/>
    <property type="match status" value="1"/>
</dbReference>
<comment type="similarity">
    <text evidence="2">Belongs to the NAD(P)-dependent epimerase/dehydratase family.</text>
</comment>
<protein>
    <submittedName>
        <fullName evidence="4">GDP-6-deoxy-D-lyxo-4-hexulose reductase</fullName>
    </submittedName>
</protein>
<reference evidence="4 5" key="1">
    <citation type="journal article" date="2014" name="Int. J. Syst. Evol. Microbiol.">
        <title>Complete genome sequence of Corynebacterium casei LMG S-19264T (=DSM 44701T), isolated from a smear-ripened cheese.</title>
        <authorList>
            <consortium name="US DOE Joint Genome Institute (JGI-PGF)"/>
            <person name="Walter F."/>
            <person name="Albersmeier A."/>
            <person name="Kalinowski J."/>
            <person name="Ruckert C."/>
        </authorList>
    </citation>
    <scope>NUCLEOTIDE SEQUENCE [LARGE SCALE GENOMIC DNA]</scope>
    <source>
        <strain evidence="4 5">CGMCC 1.9161</strain>
    </source>
</reference>
<proteinExistence type="inferred from homology"/>
<dbReference type="SUPFAM" id="SSF51735">
    <property type="entry name" value="NAD(P)-binding Rossmann-fold domains"/>
    <property type="match status" value="1"/>
</dbReference>
<accession>A0A917QEP0</accession>
<dbReference type="InterPro" id="IPR001509">
    <property type="entry name" value="Epimerase_deHydtase"/>
</dbReference>
<dbReference type="Proteomes" id="UP000600449">
    <property type="component" value="Unassembled WGS sequence"/>
</dbReference>
<dbReference type="RefSeq" id="WP_188914785.1">
    <property type="nucleotide sequence ID" value="NZ_BMMF01000012.1"/>
</dbReference>
<dbReference type="PANTHER" id="PTHR43000">
    <property type="entry name" value="DTDP-D-GLUCOSE 4,6-DEHYDRATASE-RELATED"/>
    <property type="match status" value="1"/>
</dbReference>
<comment type="caution">
    <text evidence="4">The sequence shown here is derived from an EMBL/GenBank/DDBJ whole genome shotgun (WGS) entry which is preliminary data.</text>
</comment>
<evidence type="ECO:0000259" key="3">
    <source>
        <dbReference type="Pfam" id="PF01370"/>
    </source>
</evidence>
<evidence type="ECO:0000313" key="5">
    <source>
        <dbReference type="Proteomes" id="UP000600449"/>
    </source>
</evidence>
<evidence type="ECO:0000256" key="1">
    <source>
        <dbReference type="ARBA" id="ARBA00005125"/>
    </source>
</evidence>
<dbReference type="Pfam" id="PF01370">
    <property type="entry name" value="Epimerase"/>
    <property type="match status" value="1"/>
</dbReference>
<comment type="pathway">
    <text evidence="1">Bacterial outer membrane biogenesis; LPS O-antigen biosynthesis.</text>
</comment>
<sequence>MAVAPRTLVTGATGFTGRHLVRALRADGHEVFATGASPDAGFEDGVAYRPADLMDEEALRGLVAEARPTNVVHLAAIAFVAEGDAEAYYRTNVIGTRRLLEALVAEAGDAACVLVASSANVYGAGEGTPLAETSPVRPANDYGVSKVAMEHLCRTYADRLPIVLVRPFNYTGVGQSERFLVPKIVAHFARRAETISLGNTDVRRDFSDVRDVVDAYRRLLAVAPVGETLNVCSGVDRSLDDVIAICRDVTGHDIRVEVDPRFVRARDIPVLVGDRTRLSSVLGGFDPRPIEETIAWMLGTAA</sequence>